<evidence type="ECO:0000313" key="6">
    <source>
        <dbReference type="Proteomes" id="UP000741360"/>
    </source>
</evidence>
<comment type="caution">
    <text evidence="5">The sequence shown here is derived from an EMBL/GenBank/DDBJ whole genome shotgun (WGS) entry which is preliminary data.</text>
</comment>
<name>A0A932GRW2_UNCTE</name>
<dbReference type="SUPFAM" id="SSF56801">
    <property type="entry name" value="Acetyl-CoA synthetase-like"/>
    <property type="match status" value="1"/>
</dbReference>
<dbReference type="Gene3D" id="3.40.50.12780">
    <property type="entry name" value="N-terminal domain of ligase-like"/>
    <property type="match status" value="1"/>
</dbReference>
<proteinExistence type="inferred from homology"/>
<organism evidence="5 6">
    <name type="scientific">Tectimicrobiota bacterium</name>
    <dbReference type="NCBI Taxonomy" id="2528274"/>
    <lineage>
        <taxon>Bacteria</taxon>
        <taxon>Pseudomonadati</taxon>
        <taxon>Nitrospinota/Tectimicrobiota group</taxon>
        <taxon>Candidatus Tectimicrobiota</taxon>
    </lineage>
</organism>
<keyword evidence="2 5" id="KW-0436">Ligase</keyword>
<reference evidence="5" key="1">
    <citation type="submission" date="2020-07" db="EMBL/GenBank/DDBJ databases">
        <title>Huge and variable diversity of episymbiotic CPR bacteria and DPANN archaea in groundwater ecosystems.</title>
        <authorList>
            <person name="He C.Y."/>
            <person name="Keren R."/>
            <person name="Whittaker M."/>
            <person name="Farag I.F."/>
            <person name="Doudna J."/>
            <person name="Cate J.H.D."/>
            <person name="Banfield J.F."/>
        </authorList>
    </citation>
    <scope>NUCLEOTIDE SEQUENCE</scope>
    <source>
        <strain evidence="5">NC_groundwater_717_Ag_S-0.2um_59_8</strain>
    </source>
</reference>
<gene>
    <name evidence="5" type="ORF">HYY65_13400</name>
</gene>
<protein>
    <submittedName>
        <fullName evidence="5">Acyl--CoA ligase</fullName>
    </submittedName>
</protein>
<dbReference type="Pfam" id="PF13193">
    <property type="entry name" value="AMP-binding_C"/>
    <property type="match status" value="1"/>
</dbReference>
<dbReference type="InterPro" id="IPR045851">
    <property type="entry name" value="AMP-bd_C_sf"/>
</dbReference>
<evidence type="ECO:0000259" key="3">
    <source>
        <dbReference type="Pfam" id="PF00501"/>
    </source>
</evidence>
<evidence type="ECO:0000256" key="1">
    <source>
        <dbReference type="ARBA" id="ARBA00006432"/>
    </source>
</evidence>
<comment type="similarity">
    <text evidence="1">Belongs to the ATP-dependent AMP-binding enzyme family.</text>
</comment>
<feature type="domain" description="AMP-dependent synthetase/ligase" evidence="3">
    <location>
        <begin position="11"/>
        <end position="374"/>
    </location>
</feature>
<evidence type="ECO:0000259" key="4">
    <source>
        <dbReference type="Pfam" id="PF13193"/>
    </source>
</evidence>
<dbReference type="AlphaFoldDB" id="A0A932GRW2"/>
<dbReference type="PANTHER" id="PTHR43201">
    <property type="entry name" value="ACYL-COA SYNTHETASE"/>
    <property type="match status" value="1"/>
</dbReference>
<evidence type="ECO:0000256" key="2">
    <source>
        <dbReference type="ARBA" id="ARBA00022598"/>
    </source>
</evidence>
<dbReference type="InterPro" id="IPR025110">
    <property type="entry name" value="AMP-bd_C"/>
</dbReference>
<accession>A0A932GRW2</accession>
<sequence length="521" mass="57512">MPLMTAADFCDRHAREIGHQEALVDRWRRLSWSQVKDLSDRLALRLLALGLQRDDRVLVQLPNGAELFLARLACEKAGLRLLTVTPTFRRAELAPIVQFTKPAAAIIPREYRGFNHHELLESIRTPELKHLLVAGEYVPPGTLSMEEIFSAPTEKNGGVERLQKTRYTVLAVCQAATTSGSTGTPKCVEVPLYTRLLTGCIHLRRFRLNSGDTLAAVTSIVSGSADALAYNGGCQSGARVVLLDHFTPEETCAVLERERVNAIPLVPTMMARLMAIPNLSRYDLRSLRVVVSHGSILPYALGAEFEERMGCRITQGYGSVDCGGICANSWDDPPEVRLGTVGRPLDGNEVRIVDEEGRDVSPGEVGRLLVHGPHADAHFFNNPDLNARSRREGYFDLQELGRLDGMGNVILMGREKDLIIRGGQNIFPSDVEGLLTQHPKALEVSVVGIPDEEMGERVCAVVVCREGQSLSLAEVRSFLEEKGAARFKWPERIVLVDSLPKVAAGHKIDKKKLKEDLRRTV</sequence>
<feature type="domain" description="AMP-binding enzyme C-terminal" evidence="4">
    <location>
        <begin position="431"/>
        <end position="505"/>
    </location>
</feature>
<dbReference type="GO" id="GO:0006631">
    <property type="term" value="P:fatty acid metabolic process"/>
    <property type="evidence" value="ECO:0007669"/>
    <property type="project" value="TreeGrafter"/>
</dbReference>
<dbReference type="Pfam" id="PF00501">
    <property type="entry name" value="AMP-binding"/>
    <property type="match status" value="1"/>
</dbReference>
<dbReference type="Proteomes" id="UP000741360">
    <property type="component" value="Unassembled WGS sequence"/>
</dbReference>
<dbReference type="Gene3D" id="3.30.300.30">
    <property type="match status" value="1"/>
</dbReference>
<dbReference type="GO" id="GO:0031956">
    <property type="term" value="F:medium-chain fatty acid-CoA ligase activity"/>
    <property type="evidence" value="ECO:0007669"/>
    <property type="project" value="TreeGrafter"/>
</dbReference>
<evidence type="ECO:0000313" key="5">
    <source>
        <dbReference type="EMBL" id="MBI3016021.1"/>
    </source>
</evidence>
<dbReference type="PANTHER" id="PTHR43201:SF5">
    <property type="entry name" value="MEDIUM-CHAIN ACYL-COA LIGASE ACSF2, MITOCHONDRIAL"/>
    <property type="match status" value="1"/>
</dbReference>
<dbReference type="InterPro" id="IPR000873">
    <property type="entry name" value="AMP-dep_synth/lig_dom"/>
</dbReference>
<dbReference type="EMBL" id="JACPSX010000258">
    <property type="protein sequence ID" value="MBI3016021.1"/>
    <property type="molecule type" value="Genomic_DNA"/>
</dbReference>
<dbReference type="InterPro" id="IPR042099">
    <property type="entry name" value="ANL_N_sf"/>
</dbReference>